<dbReference type="PATRIC" id="fig|1550241.5.peg.1249"/>
<evidence type="ECO:0000313" key="3">
    <source>
        <dbReference type="Proteomes" id="UP000067434"/>
    </source>
</evidence>
<proteinExistence type="predicted"/>
<organism evidence="2 3">
    <name type="scientific">Infirmifilum uzonense</name>
    <dbReference type="NCBI Taxonomy" id="1550241"/>
    <lineage>
        <taxon>Archaea</taxon>
        <taxon>Thermoproteota</taxon>
        <taxon>Thermoprotei</taxon>
        <taxon>Thermofilales</taxon>
        <taxon>Thermofilaceae</taxon>
        <taxon>Infirmifilum</taxon>
    </lineage>
</organism>
<dbReference type="PANTHER" id="PTHR47618:SF1">
    <property type="entry name" value="BIFUNCTIONAL OLIGORIBONUCLEASE AND PAP PHOSPHATASE NRNA"/>
    <property type="match status" value="1"/>
</dbReference>
<accession>A0A0F7FI81</accession>
<evidence type="ECO:0000313" key="2">
    <source>
        <dbReference type="EMBL" id="AKG38892.1"/>
    </source>
</evidence>
<protein>
    <recommendedName>
        <fullName evidence="1">DDH domain-containing protein</fullName>
    </recommendedName>
</protein>
<dbReference type="SUPFAM" id="SSF64182">
    <property type="entry name" value="DHH phosphoesterases"/>
    <property type="match status" value="1"/>
</dbReference>
<dbReference type="Gene3D" id="3.90.1640.10">
    <property type="entry name" value="inorganic pyrophosphatase (n-terminal core)"/>
    <property type="match status" value="1"/>
</dbReference>
<dbReference type="EMBL" id="CP009961">
    <property type="protein sequence ID" value="AKG38892.1"/>
    <property type="molecule type" value="Genomic_DNA"/>
</dbReference>
<evidence type="ECO:0000259" key="1">
    <source>
        <dbReference type="Pfam" id="PF01368"/>
    </source>
</evidence>
<keyword evidence="3" id="KW-1185">Reference proteome</keyword>
<feature type="domain" description="DDH" evidence="1">
    <location>
        <begin position="21"/>
        <end position="161"/>
    </location>
</feature>
<dbReference type="PANTHER" id="PTHR47618">
    <property type="entry name" value="BIFUNCTIONAL OLIGORIBONUCLEASE AND PAP PHOSPHATASE NRNA"/>
    <property type="match status" value="1"/>
</dbReference>
<name>A0A0F7FI81_9CREN</name>
<dbReference type="InterPro" id="IPR001667">
    <property type="entry name" value="DDH_dom"/>
</dbReference>
<dbReference type="HOGENOM" id="CLU_070736_0_0_2"/>
<dbReference type="Pfam" id="PF01368">
    <property type="entry name" value="DHH"/>
    <property type="match status" value="1"/>
</dbReference>
<dbReference type="RefSeq" id="WP_052884392.1">
    <property type="nucleotide sequence ID" value="NZ_CP009961.1"/>
</dbReference>
<dbReference type="GeneID" id="25401762"/>
<sequence>MNQRVSEAAYYFSSIKGARALIITHRNADPDAIGCAYVLQSISTTLGFEAEVCLPEGPDRLSKRILNSLRVPWQEDCDTADLLVICDTSNKMMLGGAASLIDKAKEIIIIDHHSPPGNLISKASYSLIIGEPSATVIAVLLADALKVRLTKEISTIALSGILYDTRRYLSTTPNTFLASKILLEEEGDYDMALKLLEFPEDRSEIIAKLKGVQRASILDICGYLVAVTEASAHEAAVAKALVSLGVDLAIVAGGHEFSRTSIRVSNRLLEKGFDSSKLVADVATSLEAEAGGHPGASGISIYKRGIKPNIIRNESLRRLLWHSVELLNEICRKEALGL</sequence>
<reference evidence="2 3" key="1">
    <citation type="journal article" date="2015" name="Stand. Genomic Sci.">
        <title>Complete genome sequence of and proposal of Thermofilum uzonense sp. nov. a novel hyperthermophilic crenarchaeon and emended description of the genus Thermofilum.</title>
        <authorList>
            <person name="Toshchakov S.V."/>
            <person name="Korzhenkov A.A."/>
            <person name="Samarov N.I."/>
            <person name="Mazunin I.O."/>
            <person name="Mozhey O.I."/>
            <person name="Shmyr I.S."/>
            <person name="Derbikova K.S."/>
            <person name="Taranov E.A."/>
            <person name="Dominova I.N."/>
            <person name="Bonch-Osmolovskaya E.A."/>
            <person name="Patrushev M.V."/>
            <person name="Podosokorskaya O.A."/>
            <person name="Kublanov I.V."/>
        </authorList>
    </citation>
    <scope>NUCLEOTIDE SEQUENCE [LARGE SCALE GENOMIC DNA]</scope>
    <source>
        <strain evidence="2 3">1807-2</strain>
    </source>
</reference>
<dbReference type="STRING" id="1550241.MA03_05985"/>
<dbReference type="InterPro" id="IPR051319">
    <property type="entry name" value="Oligoribo/pAp-PDE_c-di-AMP_PDE"/>
</dbReference>
<dbReference type="OrthoDB" id="350705at2157"/>
<dbReference type="AlphaFoldDB" id="A0A0F7FI81"/>
<dbReference type="InterPro" id="IPR038763">
    <property type="entry name" value="DHH_sf"/>
</dbReference>
<dbReference type="Proteomes" id="UP000067434">
    <property type="component" value="Chromosome"/>
</dbReference>
<gene>
    <name evidence="2" type="ORF">MA03_05985</name>
</gene>
<dbReference type="KEGG" id="thf:MA03_05985"/>